<feature type="domain" description="BRICHOS" evidence="10">
    <location>
        <begin position="133"/>
        <end position="228"/>
    </location>
</feature>
<dbReference type="InParanoid" id="E0VU20"/>
<evidence type="ECO:0000256" key="8">
    <source>
        <dbReference type="ARBA" id="ARBA00023180"/>
    </source>
</evidence>
<dbReference type="eggNOG" id="KOG4681">
    <property type="taxonomic scope" value="Eukaryota"/>
</dbReference>
<evidence type="ECO:0000313" key="13">
    <source>
        <dbReference type="Proteomes" id="UP000009046"/>
    </source>
</evidence>
<dbReference type="GO" id="GO:0042985">
    <property type="term" value="P:negative regulation of amyloid precursor protein biosynthetic process"/>
    <property type="evidence" value="ECO:0007669"/>
    <property type="project" value="TreeGrafter"/>
</dbReference>
<dbReference type="EMBL" id="AAZO01005402">
    <property type="status" value="NOT_ANNOTATED_CDS"/>
    <property type="molecule type" value="Genomic_DNA"/>
</dbReference>
<dbReference type="InterPro" id="IPR040145">
    <property type="entry name" value="ITM2"/>
</dbReference>
<keyword evidence="8" id="KW-0325">Glycoprotein</keyword>
<feature type="transmembrane region" description="Helical" evidence="9">
    <location>
        <begin position="30"/>
        <end position="54"/>
    </location>
</feature>
<evidence type="ECO:0000313" key="11">
    <source>
        <dbReference type="EMBL" id="EEB16876.1"/>
    </source>
</evidence>
<dbReference type="FunCoup" id="E0VU20">
    <property type="interactions" value="843"/>
</dbReference>
<dbReference type="Proteomes" id="UP000009046">
    <property type="component" value="Unassembled WGS sequence"/>
</dbReference>
<dbReference type="HOGENOM" id="CLU_073179_0_0_1"/>
<dbReference type="GO" id="GO:0001540">
    <property type="term" value="F:amyloid-beta binding"/>
    <property type="evidence" value="ECO:0007669"/>
    <property type="project" value="TreeGrafter"/>
</dbReference>
<evidence type="ECO:0000256" key="7">
    <source>
        <dbReference type="ARBA" id="ARBA00023157"/>
    </source>
</evidence>
<dbReference type="InterPro" id="IPR007084">
    <property type="entry name" value="BRICHOS_dom"/>
</dbReference>
<dbReference type="OrthoDB" id="9982095at2759"/>
<dbReference type="OMA" id="PQHHCLK"/>
<dbReference type="PROSITE" id="PS50869">
    <property type="entry name" value="BRICHOS"/>
    <property type="match status" value="1"/>
</dbReference>
<evidence type="ECO:0000256" key="5">
    <source>
        <dbReference type="ARBA" id="ARBA00022989"/>
    </source>
</evidence>
<organism>
    <name type="scientific">Pediculus humanus subsp. corporis</name>
    <name type="common">Body louse</name>
    <dbReference type="NCBI Taxonomy" id="121224"/>
    <lineage>
        <taxon>Eukaryota</taxon>
        <taxon>Metazoa</taxon>
        <taxon>Ecdysozoa</taxon>
        <taxon>Arthropoda</taxon>
        <taxon>Hexapoda</taxon>
        <taxon>Insecta</taxon>
        <taxon>Pterygota</taxon>
        <taxon>Neoptera</taxon>
        <taxon>Paraneoptera</taxon>
        <taxon>Psocodea</taxon>
        <taxon>Troctomorpha</taxon>
        <taxon>Phthiraptera</taxon>
        <taxon>Anoplura</taxon>
        <taxon>Pediculidae</taxon>
        <taxon>Pediculus</taxon>
    </lineage>
</organism>
<keyword evidence="5 9" id="KW-1133">Transmembrane helix</keyword>
<comment type="similarity">
    <text evidence="2 9">Belongs to the ITM2 family.</text>
</comment>
<dbReference type="EnsemblMetazoa" id="PHUM442580-RA">
    <property type="protein sequence ID" value="PHUM442580-PA"/>
    <property type="gene ID" value="PHUM442580"/>
</dbReference>
<dbReference type="CTD" id="8230910"/>
<evidence type="ECO:0000256" key="4">
    <source>
        <dbReference type="ARBA" id="ARBA00022968"/>
    </source>
</evidence>
<evidence type="ECO:0000256" key="6">
    <source>
        <dbReference type="ARBA" id="ARBA00023136"/>
    </source>
</evidence>
<evidence type="ECO:0000256" key="2">
    <source>
        <dbReference type="ARBA" id="ARBA00006794"/>
    </source>
</evidence>
<comment type="subcellular location">
    <subcellularLocation>
        <location evidence="1 9">Membrane</location>
        <topology evidence="1 9">Single-pass type II membrane protein</topology>
    </subcellularLocation>
</comment>
<keyword evidence="13" id="KW-1185">Reference proteome</keyword>
<evidence type="ECO:0000259" key="10">
    <source>
        <dbReference type="PROSITE" id="PS50869"/>
    </source>
</evidence>
<evidence type="ECO:0000256" key="9">
    <source>
        <dbReference type="RuleBase" id="RU367061"/>
    </source>
</evidence>
<dbReference type="GeneID" id="8230910"/>
<evidence type="ECO:0000256" key="1">
    <source>
        <dbReference type="ARBA" id="ARBA00004606"/>
    </source>
</evidence>
<evidence type="ECO:0000256" key="3">
    <source>
        <dbReference type="ARBA" id="ARBA00022692"/>
    </source>
</evidence>
<dbReference type="VEuPathDB" id="VectorBase:PHUM442580"/>
<dbReference type="Pfam" id="PF04089">
    <property type="entry name" value="BRICHOS"/>
    <property type="match status" value="1"/>
</dbReference>
<gene>
    <name evidence="12" type="primary">8230910</name>
    <name evidence="11" type="ORF">Phum_PHUM442580</name>
</gene>
<dbReference type="PANTHER" id="PTHR10962">
    <property type="entry name" value="INTEGRAL TRANSMEMBRANE PROTEIN 2"/>
    <property type="match status" value="1"/>
</dbReference>
<dbReference type="KEGG" id="phu:Phum_PHUM442580"/>
<sequence length="282" mass="31957">MTNGVKLDMESGMEPGFVVLGARAQRVSTASTVCLFLTALLVMSIGIIGGIYLYRQFARSQMRFHGWCTVPYNIRPKPPRQEALGSQTDLETLVKEYEFQADAEAFNVLNSFKQEFDIDLQNNGMEKISVPDFNRGRKGKFIHDFKTNKTGIVDLNGHRCFIMPLDRQRVYPPLSMVDLIKKMTKGYYEVDTEVVRKTMRVVTPPIDDFESLGQHIARDCKNFKTYMLEKDNSNGIKKRSLNNKNPPAVFTEFAGSKISEISIDTSALDDDDVVDETNLSQI</sequence>
<keyword evidence="6 9" id="KW-0472">Membrane</keyword>
<dbReference type="GO" id="GO:0070062">
    <property type="term" value="C:extracellular exosome"/>
    <property type="evidence" value="ECO:0007669"/>
    <property type="project" value="TreeGrafter"/>
</dbReference>
<accession>E0VU20</accession>
<keyword evidence="3 9" id="KW-0812">Transmembrane</keyword>
<dbReference type="GO" id="GO:0005886">
    <property type="term" value="C:plasma membrane"/>
    <property type="evidence" value="ECO:0007669"/>
    <property type="project" value="UniProtKB-UniRule"/>
</dbReference>
<dbReference type="SMART" id="SM01039">
    <property type="entry name" value="BRICHOS"/>
    <property type="match status" value="1"/>
</dbReference>
<reference evidence="11" key="2">
    <citation type="submission" date="2007-04" db="EMBL/GenBank/DDBJ databases">
        <title>The genome of the human body louse.</title>
        <authorList>
            <consortium name="The Human Body Louse Genome Consortium"/>
            <person name="Kirkness E."/>
            <person name="Walenz B."/>
            <person name="Hass B."/>
            <person name="Bruggner R."/>
            <person name="Strausberg R."/>
        </authorList>
    </citation>
    <scope>NUCLEOTIDE SEQUENCE</scope>
    <source>
        <strain evidence="11">USDA</strain>
    </source>
</reference>
<keyword evidence="9" id="KW-1003">Cell membrane</keyword>
<dbReference type="GO" id="GO:0005794">
    <property type="term" value="C:Golgi apparatus"/>
    <property type="evidence" value="ECO:0007669"/>
    <property type="project" value="TreeGrafter"/>
</dbReference>
<keyword evidence="7" id="KW-1015">Disulfide bond</keyword>
<protein>
    <recommendedName>
        <fullName evidence="9">Integral membrane protein 2</fullName>
    </recommendedName>
</protein>
<dbReference type="PANTHER" id="PTHR10962:SF1">
    <property type="entry name" value="INTEGRAL MEMBRANE PROTEIN 2"/>
    <property type="match status" value="1"/>
</dbReference>
<keyword evidence="4 9" id="KW-0735">Signal-anchor</keyword>
<dbReference type="AlphaFoldDB" id="E0VU20"/>
<dbReference type="STRING" id="121224.E0VU20"/>
<dbReference type="EMBL" id="DS235778">
    <property type="protein sequence ID" value="EEB16876.1"/>
    <property type="molecule type" value="Genomic_DNA"/>
</dbReference>
<evidence type="ECO:0000313" key="12">
    <source>
        <dbReference type="EnsemblMetazoa" id="PHUM442580-PA"/>
    </source>
</evidence>
<proteinExistence type="inferred from homology"/>
<dbReference type="RefSeq" id="XP_002429614.1">
    <property type="nucleotide sequence ID" value="XM_002429569.1"/>
</dbReference>
<reference evidence="12" key="3">
    <citation type="submission" date="2020-05" db="UniProtKB">
        <authorList>
            <consortium name="EnsemblMetazoa"/>
        </authorList>
    </citation>
    <scope>IDENTIFICATION</scope>
    <source>
        <strain evidence="12">USDA</strain>
    </source>
</reference>
<name>E0VU20_PEDHC</name>
<reference evidence="11" key="1">
    <citation type="submission" date="2007-04" db="EMBL/GenBank/DDBJ databases">
        <title>Annotation of Pediculus humanus corporis strain USDA.</title>
        <authorList>
            <person name="Kirkness E."/>
            <person name="Hannick L."/>
            <person name="Hass B."/>
            <person name="Bruggner R."/>
            <person name="Lawson D."/>
            <person name="Bidwell S."/>
            <person name="Joardar V."/>
            <person name="Caler E."/>
            <person name="Walenz B."/>
            <person name="Inman J."/>
            <person name="Schobel S."/>
            <person name="Galinsky K."/>
            <person name="Amedeo P."/>
            <person name="Strausberg R."/>
        </authorList>
    </citation>
    <scope>NUCLEOTIDE SEQUENCE</scope>
    <source>
        <strain evidence="11">USDA</strain>
    </source>
</reference>